<accession>A0A7W6EPW9</accession>
<comment type="caution">
    <text evidence="11">The sequence shown here is derived from an EMBL/GenBank/DDBJ whole genome shotgun (WGS) entry which is preliminary data.</text>
</comment>
<dbReference type="Proteomes" id="UP000541352">
    <property type="component" value="Unassembled WGS sequence"/>
</dbReference>
<dbReference type="InterPro" id="IPR008969">
    <property type="entry name" value="CarboxyPept-like_regulatory"/>
</dbReference>
<dbReference type="SUPFAM" id="SSF56935">
    <property type="entry name" value="Porins"/>
    <property type="match status" value="1"/>
</dbReference>
<dbReference type="EMBL" id="JACIBY010000003">
    <property type="protein sequence ID" value="MBB3837782.1"/>
    <property type="molecule type" value="Genomic_DNA"/>
</dbReference>
<feature type="domain" description="TonB-dependent receptor plug" evidence="10">
    <location>
        <begin position="226"/>
        <end position="335"/>
    </location>
</feature>
<dbReference type="InterPro" id="IPR023996">
    <property type="entry name" value="TonB-dep_OMP_SusC/RagA"/>
</dbReference>
<comment type="subcellular location">
    <subcellularLocation>
        <location evidence="1 8">Cell outer membrane</location>
        <topology evidence="1 8">Multi-pass membrane protein</topology>
    </subcellularLocation>
</comment>
<dbReference type="NCBIfam" id="TIGR04056">
    <property type="entry name" value="OMP_RagA_SusC"/>
    <property type="match status" value="1"/>
</dbReference>
<keyword evidence="2 8" id="KW-0813">Transport</keyword>
<dbReference type="GO" id="GO:0009279">
    <property type="term" value="C:cell outer membrane"/>
    <property type="evidence" value="ECO:0007669"/>
    <property type="project" value="UniProtKB-SubCell"/>
</dbReference>
<dbReference type="Gene3D" id="2.60.40.1120">
    <property type="entry name" value="Carboxypeptidase-like, regulatory domain"/>
    <property type="match status" value="1"/>
</dbReference>
<dbReference type="PANTHER" id="PTHR30069:SF29">
    <property type="entry name" value="HEMOGLOBIN AND HEMOGLOBIN-HAPTOGLOBIN-BINDING PROTEIN 1-RELATED"/>
    <property type="match status" value="1"/>
</dbReference>
<evidence type="ECO:0000256" key="1">
    <source>
        <dbReference type="ARBA" id="ARBA00004571"/>
    </source>
</evidence>
<evidence type="ECO:0000256" key="8">
    <source>
        <dbReference type="PROSITE-ProRule" id="PRU01360"/>
    </source>
</evidence>
<dbReference type="InterPro" id="IPR012910">
    <property type="entry name" value="Plug_dom"/>
</dbReference>
<evidence type="ECO:0000256" key="7">
    <source>
        <dbReference type="ARBA" id="ARBA00023237"/>
    </source>
</evidence>
<reference evidence="11 12" key="1">
    <citation type="submission" date="2020-08" db="EMBL/GenBank/DDBJ databases">
        <title>Genomic Encyclopedia of Type Strains, Phase IV (KMG-IV): sequencing the most valuable type-strain genomes for metagenomic binning, comparative biology and taxonomic classification.</title>
        <authorList>
            <person name="Goeker M."/>
        </authorList>
    </citation>
    <scope>NUCLEOTIDE SEQUENCE [LARGE SCALE GENOMIC DNA]</scope>
    <source>
        <strain evidence="11 12">DSM 17976</strain>
    </source>
</reference>
<dbReference type="Pfam" id="PF13715">
    <property type="entry name" value="CarbopepD_reg_2"/>
    <property type="match status" value="1"/>
</dbReference>
<dbReference type="RefSeq" id="WP_183972602.1">
    <property type="nucleotide sequence ID" value="NZ_JACIBY010000003.1"/>
</dbReference>
<proteinExistence type="inferred from homology"/>
<keyword evidence="6 8" id="KW-0472">Membrane</keyword>
<dbReference type="PROSITE" id="PS52016">
    <property type="entry name" value="TONB_DEPENDENT_REC_3"/>
    <property type="match status" value="1"/>
</dbReference>
<dbReference type="Gene3D" id="2.170.130.10">
    <property type="entry name" value="TonB-dependent receptor, plug domain"/>
    <property type="match status" value="1"/>
</dbReference>
<evidence type="ECO:0000256" key="6">
    <source>
        <dbReference type="ARBA" id="ARBA00023136"/>
    </source>
</evidence>
<evidence type="ECO:0000313" key="12">
    <source>
        <dbReference type="Proteomes" id="UP000541352"/>
    </source>
</evidence>
<name>A0A7W6EPW9_9BACT</name>
<dbReference type="GO" id="GO:0044718">
    <property type="term" value="P:siderophore transmembrane transport"/>
    <property type="evidence" value="ECO:0007669"/>
    <property type="project" value="TreeGrafter"/>
</dbReference>
<dbReference type="NCBIfam" id="TIGR04057">
    <property type="entry name" value="SusC_RagA_signa"/>
    <property type="match status" value="1"/>
</dbReference>
<dbReference type="InterPro" id="IPR039426">
    <property type="entry name" value="TonB-dep_rcpt-like"/>
</dbReference>
<protein>
    <submittedName>
        <fullName evidence="11">TonB-linked SusC/RagA family outer membrane protein</fullName>
    </submittedName>
</protein>
<keyword evidence="5" id="KW-0732">Signal</keyword>
<organism evidence="11 12">
    <name type="scientific">Runella defluvii</name>
    <dbReference type="NCBI Taxonomy" id="370973"/>
    <lineage>
        <taxon>Bacteria</taxon>
        <taxon>Pseudomonadati</taxon>
        <taxon>Bacteroidota</taxon>
        <taxon>Cytophagia</taxon>
        <taxon>Cytophagales</taxon>
        <taxon>Spirosomataceae</taxon>
        <taxon>Runella</taxon>
    </lineage>
</organism>
<dbReference type="InterPro" id="IPR037066">
    <property type="entry name" value="Plug_dom_sf"/>
</dbReference>
<keyword evidence="3 8" id="KW-1134">Transmembrane beta strand</keyword>
<evidence type="ECO:0000256" key="5">
    <source>
        <dbReference type="ARBA" id="ARBA00022729"/>
    </source>
</evidence>
<keyword evidence="4 8" id="KW-0812">Transmembrane</keyword>
<evidence type="ECO:0000256" key="2">
    <source>
        <dbReference type="ARBA" id="ARBA00022448"/>
    </source>
</evidence>
<feature type="region of interest" description="Disordered" evidence="9">
    <location>
        <begin position="142"/>
        <end position="161"/>
    </location>
</feature>
<dbReference type="Gene3D" id="2.40.170.20">
    <property type="entry name" value="TonB-dependent receptor, beta-barrel domain"/>
    <property type="match status" value="1"/>
</dbReference>
<evidence type="ECO:0000256" key="4">
    <source>
        <dbReference type="ARBA" id="ARBA00022692"/>
    </source>
</evidence>
<dbReference type="SUPFAM" id="SSF49464">
    <property type="entry name" value="Carboxypeptidase regulatory domain-like"/>
    <property type="match status" value="1"/>
</dbReference>
<dbReference type="Pfam" id="PF07715">
    <property type="entry name" value="Plug"/>
    <property type="match status" value="1"/>
</dbReference>
<evidence type="ECO:0000259" key="10">
    <source>
        <dbReference type="Pfam" id="PF07715"/>
    </source>
</evidence>
<keyword evidence="12" id="KW-1185">Reference proteome</keyword>
<dbReference type="GO" id="GO:0015344">
    <property type="term" value="F:siderophore uptake transmembrane transporter activity"/>
    <property type="evidence" value="ECO:0007669"/>
    <property type="project" value="TreeGrafter"/>
</dbReference>
<keyword evidence="7 8" id="KW-0998">Cell outer membrane</keyword>
<evidence type="ECO:0000256" key="3">
    <source>
        <dbReference type="ARBA" id="ARBA00022452"/>
    </source>
</evidence>
<dbReference type="AlphaFoldDB" id="A0A7W6EPW9"/>
<sequence length="1192" mass="132757">MKNGSKTLTVCLKIMRLSFYQFLLSVWTCTWVLATNGNAQELLNRRLSVSIENQNVESAIRTIGKVASVRFVYSPQHIRAERKVTLNAQNQSLSYVLEELFKPLDIAYEVKGSQILLRHITPSETAVAAPQVVDISVSGTVKDEKNEPMPGVNVTIKNTTRGTTTDPNGRFILSVPDESVVLIFSFLGYEKQELALGNRKIITIQLRPDPKSLQEVVVVGYGEQRKETLTGSVVSVSDQVFKNRGPVANPLQALQGQVPGVVVTRNSAQPGREQWNFQMRGASSVNNSEPLVIIDGVPVPSTNALNSLNPNDIDNISFLKDAAAAIYGSRAAGGVVLITTKRAKNGKPTVEYSAAFSQKKIGLQPNLVRVNDWWPLIREARGNDGFAPTDIWYNLTTVMEKALGQGKQWLTPAEYQALSVPGAGLFGDVKDFPFFDQTMQDVLWGSAQSQEHQLSVSSRSDKSGYRVSLGYLNDGSLLQWGNNSNKRYNLRLTHDYSFSEKLKLATNISLERQQIIQPTRLGDIMNNGIQQGLPFFNQKGQAYVWGSGIANASQVSIAAFGGDNKETNTRVNTNLSLTYNLLPNLKLVGTAGYYLLNTDYRTFENNIPFYDYTGANLIAYLPTRSSYQRGNKQEAFYSANAFAEYTKSLREIHQFKLTAGVQYERQEYNRFIAKTLDAIPDVPNSLSLSTGDPTTKTVAEAQNHYAIGGYFSRLNYSFKDKYLLEANARYDGSSKFDASNRWKGFWGVSLGWRITEESFMKQLSFVNDLKLRASYGRVGNQNGIGLYDYIQFMNINYSTGATAAGFPILGTSPAVRVSPSGTLVALDRTWEEIINQNIGLDFAFLQNRLYGTVEYFKKKNNNMLIARTYPNVLGAAAPDGNNGQLETKGWEFSLGWRDKIGQLSYHIAGNISDNTNLLTNYGGQKIINSANRGLNGAVEGYPLNTYFGLVYDGRIQTNEQLEAYRKFIAGNNIGIPAGVATAQANSRLSLGDNMFKDVNGDGKITWPEDAVALGRDDPRFVYSFNGGLEWKGFDFNAIFQGVAKRTIIRDGNWRIPAAVIFQAQNEAFLGKTWSPTNTEAFYPRLSTTGTINNYNYYQSDWIAENGAYIRLKNLVVGYTLPTNLTQKAKIQRLRVYFSGSDLWEKSKIRDGWDPESTRSVSNSGDSENNNVSTFSQRFPFYRYMTLGLNLTF</sequence>
<comment type="similarity">
    <text evidence="8">Belongs to the TonB-dependent receptor family.</text>
</comment>
<evidence type="ECO:0000256" key="9">
    <source>
        <dbReference type="SAM" id="MobiDB-lite"/>
    </source>
</evidence>
<dbReference type="PANTHER" id="PTHR30069">
    <property type="entry name" value="TONB-DEPENDENT OUTER MEMBRANE RECEPTOR"/>
    <property type="match status" value="1"/>
</dbReference>
<gene>
    <name evidence="11" type="ORF">FHS57_001779</name>
</gene>
<dbReference type="InterPro" id="IPR036942">
    <property type="entry name" value="Beta-barrel_TonB_sf"/>
</dbReference>
<dbReference type="InterPro" id="IPR023997">
    <property type="entry name" value="TonB-dep_OMP_SusC/RagA_CS"/>
</dbReference>
<evidence type="ECO:0000313" key="11">
    <source>
        <dbReference type="EMBL" id="MBB3837782.1"/>
    </source>
</evidence>